<feature type="domain" description="DUF6534" evidence="2">
    <location>
        <begin position="7"/>
        <end position="92"/>
    </location>
</feature>
<dbReference type="Pfam" id="PF20152">
    <property type="entry name" value="DUF6534"/>
    <property type="match status" value="1"/>
</dbReference>
<sequence length="139" mass="15435">MGYCTEMLLDSIIAIAMTRLLFSFRTGFRDTDSILQTFVMYSINTGVLTIIFVLLSLICYVVIPTSFAFLAFNFVFGKLYLNSLLGTLNARSRLRPYAQQTSPILTTGITASRGMFEECNASVNGSQSGHLRTLLHQLA</sequence>
<dbReference type="Proteomes" id="UP000250043">
    <property type="component" value="Unassembled WGS sequence"/>
</dbReference>
<evidence type="ECO:0000259" key="2">
    <source>
        <dbReference type="Pfam" id="PF20152"/>
    </source>
</evidence>
<dbReference type="AlphaFoldDB" id="A0A8E2DJ10"/>
<accession>A0A8E2DJ10</accession>
<evidence type="ECO:0000313" key="3">
    <source>
        <dbReference type="EMBL" id="OCH89905.1"/>
    </source>
</evidence>
<feature type="transmembrane region" description="Helical" evidence="1">
    <location>
        <begin position="40"/>
        <end position="63"/>
    </location>
</feature>
<keyword evidence="1" id="KW-1133">Transmembrane helix</keyword>
<reference evidence="3 4" key="1">
    <citation type="submission" date="2016-07" db="EMBL/GenBank/DDBJ databases">
        <title>Draft genome of the white-rot fungus Obba rivulosa 3A-2.</title>
        <authorList>
            <consortium name="DOE Joint Genome Institute"/>
            <person name="Miettinen O."/>
            <person name="Riley R."/>
            <person name="Acob R."/>
            <person name="Barry K."/>
            <person name="Cullen D."/>
            <person name="De Vries R."/>
            <person name="Hainaut M."/>
            <person name="Hatakka A."/>
            <person name="Henrissat B."/>
            <person name="Hilden K."/>
            <person name="Kuo R."/>
            <person name="Labutti K."/>
            <person name="Lipzen A."/>
            <person name="Makela M.R."/>
            <person name="Sandor L."/>
            <person name="Spatafora J.W."/>
            <person name="Grigoriev I.V."/>
            <person name="Hibbett D.S."/>
        </authorList>
    </citation>
    <scope>NUCLEOTIDE SEQUENCE [LARGE SCALE GENOMIC DNA]</scope>
    <source>
        <strain evidence="3 4">3A-2</strain>
    </source>
</reference>
<name>A0A8E2DJ10_9APHY</name>
<keyword evidence="1" id="KW-0472">Membrane</keyword>
<gene>
    <name evidence="3" type="ORF">OBBRIDRAFT_793802</name>
</gene>
<dbReference type="PANTHER" id="PTHR40465:SF1">
    <property type="entry name" value="DUF6534 DOMAIN-CONTAINING PROTEIN"/>
    <property type="match status" value="1"/>
</dbReference>
<organism evidence="3 4">
    <name type="scientific">Obba rivulosa</name>
    <dbReference type="NCBI Taxonomy" id="1052685"/>
    <lineage>
        <taxon>Eukaryota</taxon>
        <taxon>Fungi</taxon>
        <taxon>Dikarya</taxon>
        <taxon>Basidiomycota</taxon>
        <taxon>Agaricomycotina</taxon>
        <taxon>Agaricomycetes</taxon>
        <taxon>Polyporales</taxon>
        <taxon>Gelatoporiaceae</taxon>
        <taxon>Obba</taxon>
    </lineage>
</organism>
<evidence type="ECO:0000256" key="1">
    <source>
        <dbReference type="SAM" id="Phobius"/>
    </source>
</evidence>
<keyword evidence="4" id="KW-1185">Reference proteome</keyword>
<dbReference type="OrthoDB" id="3220866at2759"/>
<protein>
    <recommendedName>
        <fullName evidence="2">DUF6534 domain-containing protein</fullName>
    </recommendedName>
</protein>
<dbReference type="EMBL" id="KV722416">
    <property type="protein sequence ID" value="OCH89905.1"/>
    <property type="molecule type" value="Genomic_DNA"/>
</dbReference>
<dbReference type="InterPro" id="IPR045339">
    <property type="entry name" value="DUF6534"/>
</dbReference>
<keyword evidence="1" id="KW-0812">Transmembrane</keyword>
<evidence type="ECO:0000313" key="4">
    <source>
        <dbReference type="Proteomes" id="UP000250043"/>
    </source>
</evidence>
<dbReference type="PANTHER" id="PTHR40465">
    <property type="entry name" value="CHROMOSOME 1, WHOLE GENOME SHOTGUN SEQUENCE"/>
    <property type="match status" value="1"/>
</dbReference>
<proteinExistence type="predicted"/>